<dbReference type="PANTHER" id="PTHR42693:SF53">
    <property type="entry name" value="ENDO-4-O-SULFATASE"/>
    <property type="match status" value="1"/>
</dbReference>
<name>A0ABS9RLG8_9FLAO</name>
<dbReference type="Proteomes" id="UP001156141">
    <property type="component" value="Unassembled WGS sequence"/>
</dbReference>
<accession>A0ABS9RLG8</accession>
<protein>
    <submittedName>
        <fullName evidence="6">Arylsulfatase</fullName>
    </submittedName>
</protein>
<dbReference type="CDD" id="cd16143">
    <property type="entry name" value="ARS_like"/>
    <property type="match status" value="1"/>
</dbReference>
<comment type="caution">
    <text evidence="6">The sequence shown here is derived from an EMBL/GenBank/DDBJ whole genome shotgun (WGS) entry which is preliminary data.</text>
</comment>
<evidence type="ECO:0000256" key="1">
    <source>
        <dbReference type="ARBA" id="ARBA00008779"/>
    </source>
</evidence>
<dbReference type="RefSeq" id="WP_240574956.1">
    <property type="nucleotide sequence ID" value="NZ_CP136709.1"/>
</dbReference>
<dbReference type="Gene3D" id="3.30.1120.10">
    <property type="match status" value="1"/>
</dbReference>
<evidence type="ECO:0000313" key="6">
    <source>
        <dbReference type="EMBL" id="MCH4553780.1"/>
    </source>
</evidence>
<dbReference type="Gene3D" id="3.40.720.10">
    <property type="entry name" value="Alkaline Phosphatase, subunit A"/>
    <property type="match status" value="1"/>
</dbReference>
<evidence type="ECO:0000256" key="4">
    <source>
        <dbReference type="ARBA" id="ARBA00022837"/>
    </source>
</evidence>
<dbReference type="PROSITE" id="PS51257">
    <property type="entry name" value="PROKAR_LIPOPROTEIN"/>
    <property type="match status" value="1"/>
</dbReference>
<keyword evidence="4" id="KW-0106">Calcium</keyword>
<organism evidence="6 7">
    <name type="scientific">Aestuariibaculum lutulentum</name>
    <dbReference type="NCBI Taxonomy" id="2920935"/>
    <lineage>
        <taxon>Bacteria</taxon>
        <taxon>Pseudomonadati</taxon>
        <taxon>Bacteroidota</taxon>
        <taxon>Flavobacteriia</taxon>
        <taxon>Flavobacteriales</taxon>
        <taxon>Flavobacteriaceae</taxon>
    </lineage>
</organism>
<dbReference type="EMBL" id="JAKVQD010000007">
    <property type="protein sequence ID" value="MCH4553780.1"/>
    <property type="molecule type" value="Genomic_DNA"/>
</dbReference>
<proteinExistence type="inferred from homology"/>
<dbReference type="PROSITE" id="PS00523">
    <property type="entry name" value="SULFATASE_1"/>
    <property type="match status" value="1"/>
</dbReference>
<sequence length="510" mass="58090">MRVLKIIQLVFISCVLTGCIKKTDNSQPNIVIIYADDMGYGDLNIQNPNSKIPTPHLDNLASEGIRFTDAHSSSGICSPSRFALLTGTYHWRRQHGIVGSFGKPFFKDSDVTLPQVLKTKDYTTACIGKWHLGWDWQLKQESQSKEGKVNEYLPEDIDWSQPIKGGPLDRGFDYYFGDGTINFPPYTWVENDKVLEVPTETMTRENIGFEIKEGKWEFRPGPRVKGWNPYNVLPTLTRKTTEWINKQKGNQPFFLYFALPSPHAPIIPNDEFDGKSKAGAYGDYMVQTDWVVGQVLKALKNNGFEDNTIVIFSADNGPEHYAWQRAVEYDHYSMGKFRGLKRDVWEGGHHVPLIMKWPDHIKASLVTNEVVSQVDIMATLSKIVGADLPDKAAPDSYNLLPLLNGEEYQKPLREATVHNTFDSKWGIRNGDWIYINSSSGGHRDMPEAFKNSTGYTDFDTEGILFNMKNDPEQRTNLYNEYPEKIKELEALLETYRNQGFSVNRTTTSSK</sequence>
<evidence type="ECO:0000256" key="2">
    <source>
        <dbReference type="ARBA" id="ARBA00022723"/>
    </source>
</evidence>
<keyword evidence="2" id="KW-0479">Metal-binding</keyword>
<evidence type="ECO:0000256" key="3">
    <source>
        <dbReference type="ARBA" id="ARBA00022801"/>
    </source>
</evidence>
<reference evidence="6" key="1">
    <citation type="submission" date="2022-02" db="EMBL/GenBank/DDBJ databases">
        <title>Aestuariibaculum sp., a marine bacterium isolated from sediment in Guangxi.</title>
        <authorList>
            <person name="Ying J."/>
        </authorList>
    </citation>
    <scope>NUCLEOTIDE SEQUENCE</scope>
    <source>
        <strain evidence="6">L182</strain>
    </source>
</reference>
<dbReference type="InterPro" id="IPR050738">
    <property type="entry name" value="Sulfatase"/>
</dbReference>
<evidence type="ECO:0000313" key="7">
    <source>
        <dbReference type="Proteomes" id="UP001156141"/>
    </source>
</evidence>
<feature type="domain" description="Sulfatase N-terminal" evidence="5">
    <location>
        <begin position="28"/>
        <end position="385"/>
    </location>
</feature>
<dbReference type="InterPro" id="IPR017850">
    <property type="entry name" value="Alkaline_phosphatase_core_sf"/>
</dbReference>
<comment type="similarity">
    <text evidence="1">Belongs to the sulfatase family.</text>
</comment>
<dbReference type="InterPro" id="IPR024607">
    <property type="entry name" value="Sulfatase_CS"/>
</dbReference>
<gene>
    <name evidence="6" type="ORF">MKW35_14230</name>
</gene>
<dbReference type="Pfam" id="PF00884">
    <property type="entry name" value="Sulfatase"/>
    <property type="match status" value="1"/>
</dbReference>
<evidence type="ECO:0000259" key="5">
    <source>
        <dbReference type="Pfam" id="PF00884"/>
    </source>
</evidence>
<dbReference type="InterPro" id="IPR000917">
    <property type="entry name" value="Sulfatase_N"/>
</dbReference>
<dbReference type="SUPFAM" id="SSF53649">
    <property type="entry name" value="Alkaline phosphatase-like"/>
    <property type="match status" value="1"/>
</dbReference>
<keyword evidence="7" id="KW-1185">Reference proteome</keyword>
<keyword evidence="3" id="KW-0378">Hydrolase</keyword>
<dbReference type="PANTHER" id="PTHR42693">
    <property type="entry name" value="ARYLSULFATASE FAMILY MEMBER"/>
    <property type="match status" value="1"/>
</dbReference>